<name>A0A518DR22_9BACT</name>
<feature type="region of interest" description="Disordered" evidence="1">
    <location>
        <begin position="37"/>
        <end position="189"/>
    </location>
</feature>
<evidence type="ECO:0000313" key="3">
    <source>
        <dbReference type="EMBL" id="QDU94281.1"/>
    </source>
</evidence>
<evidence type="ECO:0000313" key="4">
    <source>
        <dbReference type="Proteomes" id="UP000317648"/>
    </source>
</evidence>
<reference evidence="3 4" key="1">
    <citation type="submission" date="2019-02" db="EMBL/GenBank/DDBJ databases">
        <title>Deep-cultivation of Planctomycetes and their phenomic and genomic characterization uncovers novel biology.</title>
        <authorList>
            <person name="Wiegand S."/>
            <person name="Jogler M."/>
            <person name="Boedeker C."/>
            <person name="Pinto D."/>
            <person name="Vollmers J."/>
            <person name="Rivas-Marin E."/>
            <person name="Kohn T."/>
            <person name="Peeters S.H."/>
            <person name="Heuer A."/>
            <person name="Rast P."/>
            <person name="Oberbeckmann S."/>
            <person name="Bunk B."/>
            <person name="Jeske O."/>
            <person name="Meyerdierks A."/>
            <person name="Storesund J.E."/>
            <person name="Kallscheuer N."/>
            <person name="Luecker S."/>
            <person name="Lage O.M."/>
            <person name="Pohl T."/>
            <person name="Merkel B.J."/>
            <person name="Hornburger P."/>
            <person name="Mueller R.-W."/>
            <person name="Bruemmer F."/>
            <person name="Labrenz M."/>
            <person name="Spormann A.M."/>
            <person name="Op den Camp H."/>
            <person name="Overmann J."/>
            <person name="Amann R."/>
            <person name="Jetten M.S.M."/>
            <person name="Mascher T."/>
            <person name="Medema M.H."/>
            <person name="Devos D.P."/>
            <person name="Kaster A.-K."/>
            <person name="Ovreas L."/>
            <person name="Rohde M."/>
            <person name="Galperin M.Y."/>
            <person name="Jogler C."/>
        </authorList>
    </citation>
    <scope>NUCLEOTIDE SEQUENCE [LARGE SCALE GENOMIC DNA]</scope>
    <source>
        <strain evidence="3 4">Pla85_3_4</strain>
    </source>
</reference>
<feature type="compositionally biased region" description="Low complexity" evidence="1">
    <location>
        <begin position="101"/>
        <end position="155"/>
    </location>
</feature>
<organism evidence="3 4">
    <name type="scientific">Lignipirellula cremea</name>
    <dbReference type="NCBI Taxonomy" id="2528010"/>
    <lineage>
        <taxon>Bacteria</taxon>
        <taxon>Pseudomonadati</taxon>
        <taxon>Planctomycetota</taxon>
        <taxon>Planctomycetia</taxon>
        <taxon>Pirellulales</taxon>
        <taxon>Pirellulaceae</taxon>
        <taxon>Lignipirellula</taxon>
    </lineage>
</organism>
<dbReference type="Proteomes" id="UP000317648">
    <property type="component" value="Chromosome"/>
</dbReference>
<gene>
    <name evidence="3" type="ORF">Pla8534_20700</name>
</gene>
<proteinExistence type="predicted"/>
<keyword evidence="2" id="KW-0732">Signal</keyword>
<evidence type="ECO:0000256" key="1">
    <source>
        <dbReference type="SAM" id="MobiDB-lite"/>
    </source>
</evidence>
<dbReference type="EMBL" id="CP036433">
    <property type="protein sequence ID" value="QDU94281.1"/>
    <property type="molecule type" value="Genomic_DNA"/>
</dbReference>
<protein>
    <submittedName>
        <fullName evidence="3">Uncharacterized protein</fullName>
    </submittedName>
</protein>
<feature type="signal peptide" evidence="2">
    <location>
        <begin position="1"/>
        <end position="25"/>
    </location>
</feature>
<feature type="chain" id="PRO_5021798755" evidence="2">
    <location>
        <begin position="26"/>
        <end position="295"/>
    </location>
</feature>
<sequence precursor="true">MVMKLSQTGKSWFVLSLLSASLSTGCVSLPFSLDKSSGALDGVKPPDVQSAASLDALGDPSAPPEIAQASHSEPAAPPTQPPYNQDPYAQAAPSQTQFGSAPNGQYGQPQNGQYGQPQSGQPAPGQSQYGQQGQPLFGPLGQPLFGPQGQPLYGPEGQPLYDLQGRPLYGPQGQPTAANGHAQPQGPAKPSVYKITLLGISPKPQQKVLPLPKDMYLQDALEVSGAFKKYSRIKVSMVRSAPGESTRHKMEVFVSKNKVDELHNYLLHHGDHIVVEEDKLDREDIIENITSLFSF</sequence>
<dbReference type="AlphaFoldDB" id="A0A518DR22"/>
<dbReference type="KEGG" id="lcre:Pla8534_20700"/>
<keyword evidence="4" id="KW-1185">Reference proteome</keyword>
<accession>A0A518DR22</accession>
<evidence type="ECO:0000256" key="2">
    <source>
        <dbReference type="SAM" id="SignalP"/>
    </source>
</evidence>
<dbReference type="PROSITE" id="PS51257">
    <property type="entry name" value="PROKAR_LIPOPROTEIN"/>
    <property type="match status" value="1"/>
</dbReference>